<evidence type="ECO:0000256" key="2">
    <source>
        <dbReference type="ARBA" id="ARBA00022448"/>
    </source>
</evidence>
<keyword evidence="6 7" id="KW-0472">Membrane</keyword>
<dbReference type="AlphaFoldDB" id="K1SL87"/>
<evidence type="ECO:0000256" key="6">
    <source>
        <dbReference type="ARBA" id="ARBA00023136"/>
    </source>
</evidence>
<feature type="transmembrane region" description="Helical" evidence="7">
    <location>
        <begin position="97"/>
        <end position="120"/>
    </location>
</feature>
<dbReference type="InterPro" id="IPR000515">
    <property type="entry name" value="MetI-like"/>
</dbReference>
<keyword evidence="3" id="KW-1003">Cell membrane</keyword>
<comment type="subcellular location">
    <subcellularLocation>
        <location evidence="1">Cell membrane</location>
        <topology evidence="1">Multi-pass membrane protein</topology>
    </subcellularLocation>
</comment>
<organism evidence="9">
    <name type="scientific">human gut metagenome</name>
    <dbReference type="NCBI Taxonomy" id="408170"/>
    <lineage>
        <taxon>unclassified sequences</taxon>
        <taxon>metagenomes</taxon>
        <taxon>organismal metagenomes</taxon>
    </lineage>
</organism>
<dbReference type="EMBL" id="AJWZ01010568">
    <property type="protein sequence ID" value="EKC48076.1"/>
    <property type="molecule type" value="Genomic_DNA"/>
</dbReference>
<evidence type="ECO:0000256" key="1">
    <source>
        <dbReference type="ARBA" id="ARBA00004651"/>
    </source>
</evidence>
<keyword evidence="4 7" id="KW-0812">Transmembrane</keyword>
<dbReference type="SUPFAM" id="SSF161098">
    <property type="entry name" value="MetI-like"/>
    <property type="match status" value="1"/>
</dbReference>
<name>K1SL87_9ZZZZ</name>
<evidence type="ECO:0000313" key="9">
    <source>
        <dbReference type="EMBL" id="EKC48076.1"/>
    </source>
</evidence>
<sequence>MIVMLVIAAIPYVARMTESSFKEVDKGVVEAAQAMGSSTFKIIYKVLIPEAKPALMVGAVISLVTILGYSAMAGTIGGGGLGMIAISFGYQRFNNDIVWICVLLTVIIVQLIQELGMLIARKADKRINK</sequence>
<comment type="caution">
    <text evidence="9">The sequence shown here is derived from an EMBL/GenBank/DDBJ whole genome shotgun (WGS) entry which is preliminary data.</text>
</comment>
<feature type="domain" description="ABC transmembrane type-1" evidence="8">
    <location>
        <begin position="1"/>
        <end position="119"/>
    </location>
</feature>
<dbReference type="CDD" id="cd06261">
    <property type="entry name" value="TM_PBP2"/>
    <property type="match status" value="1"/>
</dbReference>
<dbReference type="InterPro" id="IPR035906">
    <property type="entry name" value="MetI-like_sf"/>
</dbReference>
<proteinExistence type="predicted"/>
<dbReference type="InterPro" id="IPR051322">
    <property type="entry name" value="AA_ABC_Transporter_Permease"/>
</dbReference>
<evidence type="ECO:0000256" key="4">
    <source>
        <dbReference type="ARBA" id="ARBA00022692"/>
    </source>
</evidence>
<gene>
    <name evidence="9" type="ORF">OBE_15375</name>
</gene>
<keyword evidence="2" id="KW-0813">Transport</keyword>
<keyword evidence="5 7" id="KW-1133">Transmembrane helix</keyword>
<dbReference type="Pfam" id="PF00528">
    <property type="entry name" value="BPD_transp_1"/>
    <property type="match status" value="1"/>
</dbReference>
<dbReference type="Gene3D" id="1.10.3720.10">
    <property type="entry name" value="MetI-like"/>
    <property type="match status" value="1"/>
</dbReference>
<accession>K1SL87</accession>
<dbReference type="PROSITE" id="PS50928">
    <property type="entry name" value="ABC_TM1"/>
    <property type="match status" value="1"/>
</dbReference>
<evidence type="ECO:0000256" key="3">
    <source>
        <dbReference type="ARBA" id="ARBA00022475"/>
    </source>
</evidence>
<evidence type="ECO:0000256" key="5">
    <source>
        <dbReference type="ARBA" id="ARBA00022989"/>
    </source>
</evidence>
<dbReference type="PANTHER" id="PTHR30450:SF1">
    <property type="entry name" value="D-METHIONINE TRANSPORT SYSTEM PERMEASE PROTEIN METI-RELATED"/>
    <property type="match status" value="1"/>
</dbReference>
<dbReference type="PANTHER" id="PTHR30450">
    <property type="entry name" value="ABC TRANSPORTER PERMEASE"/>
    <property type="match status" value="1"/>
</dbReference>
<evidence type="ECO:0000256" key="7">
    <source>
        <dbReference type="SAM" id="Phobius"/>
    </source>
</evidence>
<evidence type="ECO:0000259" key="8">
    <source>
        <dbReference type="PROSITE" id="PS50928"/>
    </source>
</evidence>
<dbReference type="GO" id="GO:0048473">
    <property type="term" value="P:D-methionine transmembrane transport"/>
    <property type="evidence" value="ECO:0007669"/>
    <property type="project" value="TreeGrafter"/>
</dbReference>
<feature type="transmembrane region" description="Helical" evidence="7">
    <location>
        <begin position="54"/>
        <end position="77"/>
    </location>
</feature>
<protein>
    <submittedName>
        <fullName evidence="9">Binding-protein-dependent transport system inner membrane component</fullName>
    </submittedName>
</protein>
<dbReference type="GO" id="GO:0005886">
    <property type="term" value="C:plasma membrane"/>
    <property type="evidence" value="ECO:0007669"/>
    <property type="project" value="UniProtKB-SubCell"/>
</dbReference>
<reference evidence="9" key="1">
    <citation type="journal article" date="2013" name="Environ. Microbiol.">
        <title>Microbiota from the distal guts of lean and obese adolescents exhibit partial functional redundancy besides clear differences in community structure.</title>
        <authorList>
            <person name="Ferrer M."/>
            <person name="Ruiz A."/>
            <person name="Lanza F."/>
            <person name="Haange S.B."/>
            <person name="Oberbach A."/>
            <person name="Till H."/>
            <person name="Bargiela R."/>
            <person name="Campoy C."/>
            <person name="Segura M.T."/>
            <person name="Richter M."/>
            <person name="von Bergen M."/>
            <person name="Seifert J."/>
            <person name="Suarez A."/>
        </authorList>
    </citation>
    <scope>NUCLEOTIDE SEQUENCE</scope>
</reference>